<protein>
    <recommendedName>
        <fullName evidence="5">MARVEL domain-containing protein</fullName>
    </recommendedName>
</protein>
<feature type="transmembrane region" description="Helical" evidence="1">
    <location>
        <begin position="56"/>
        <end position="75"/>
    </location>
</feature>
<keyword evidence="4" id="KW-1185">Reference proteome</keyword>
<dbReference type="Proteomes" id="UP000602510">
    <property type="component" value="Unassembled WGS sequence"/>
</dbReference>
<dbReference type="EMBL" id="WSZM01000166">
    <property type="protein sequence ID" value="KAF4039770.1"/>
    <property type="molecule type" value="Genomic_DNA"/>
</dbReference>
<dbReference type="InterPro" id="IPR052649">
    <property type="entry name" value="NCE102-like"/>
</dbReference>
<dbReference type="PANTHER" id="PTHR28165">
    <property type="entry name" value="NON-CLASSICAL EXPORT PROTEIN 2-RELATED"/>
    <property type="match status" value="1"/>
</dbReference>
<proteinExistence type="predicted"/>
<dbReference type="EMBL" id="JAACNO010002467">
    <property type="protein sequence ID" value="KAF4133003.1"/>
    <property type="molecule type" value="Genomic_DNA"/>
</dbReference>
<reference evidence="2" key="1">
    <citation type="submission" date="2020-04" db="EMBL/GenBank/DDBJ databases">
        <title>Hybrid Assembly of Korean Phytophthora infestans isolates.</title>
        <authorList>
            <person name="Prokchorchik M."/>
            <person name="Lee Y."/>
            <person name="Seo J."/>
            <person name="Cho J.-H."/>
            <person name="Park Y.-E."/>
            <person name="Jang D.-C."/>
            <person name="Im J.-S."/>
            <person name="Choi J.-G."/>
            <person name="Park H.-J."/>
            <person name="Lee G.-B."/>
            <person name="Lee Y.-G."/>
            <person name="Hong S.-Y."/>
            <person name="Cho K."/>
            <person name="Sohn K.H."/>
        </authorList>
    </citation>
    <scope>NUCLEOTIDE SEQUENCE</scope>
    <source>
        <strain evidence="2">KR_1_A1</strain>
        <strain evidence="3">KR_2_A2</strain>
    </source>
</reference>
<gene>
    <name evidence="2" type="ORF">GN244_ATG08055</name>
    <name evidence="3" type="ORF">GN958_ATG17759</name>
</gene>
<accession>A0A833WKP9</accession>
<feature type="transmembrane region" description="Helical" evidence="1">
    <location>
        <begin position="130"/>
        <end position="151"/>
    </location>
</feature>
<feature type="transmembrane region" description="Helical" evidence="1">
    <location>
        <begin position="87"/>
        <end position="110"/>
    </location>
</feature>
<dbReference type="Proteomes" id="UP000704712">
    <property type="component" value="Unassembled WGS sequence"/>
</dbReference>
<dbReference type="PANTHER" id="PTHR28165:SF1">
    <property type="entry name" value="NON-CLASSICAL EXPORT PROTEIN 2-RELATED"/>
    <property type="match status" value="1"/>
</dbReference>
<dbReference type="AlphaFoldDB" id="A0A833WKP9"/>
<evidence type="ECO:0000313" key="2">
    <source>
        <dbReference type="EMBL" id="KAF4039770.1"/>
    </source>
</evidence>
<keyword evidence="1" id="KW-1133">Transmembrane helix</keyword>
<keyword evidence="1" id="KW-0472">Membrane</keyword>
<evidence type="ECO:0000256" key="1">
    <source>
        <dbReference type="SAM" id="Phobius"/>
    </source>
</evidence>
<comment type="caution">
    <text evidence="2">The sequence shown here is derived from an EMBL/GenBank/DDBJ whole genome shotgun (WGS) entry which is preliminary data.</text>
</comment>
<keyword evidence="1" id="KW-0812">Transmembrane</keyword>
<name>A0A833WKP9_PHYIN</name>
<evidence type="ECO:0000313" key="3">
    <source>
        <dbReference type="EMBL" id="KAF4133003.1"/>
    </source>
</evidence>
<organism evidence="2 4">
    <name type="scientific">Phytophthora infestans</name>
    <name type="common">Potato late blight agent</name>
    <name type="synonym">Botrytis infestans</name>
    <dbReference type="NCBI Taxonomy" id="4787"/>
    <lineage>
        <taxon>Eukaryota</taxon>
        <taxon>Sar</taxon>
        <taxon>Stramenopiles</taxon>
        <taxon>Oomycota</taxon>
        <taxon>Peronosporomycetes</taxon>
        <taxon>Peronosporales</taxon>
        <taxon>Peronosporaceae</taxon>
        <taxon>Phytophthora</taxon>
    </lineage>
</organism>
<sequence>MRLAMAPYAITLVCILLRGLQLTLALVSLITATMSFPMSITANDNEYRLGSSEATFVLLVSYTIVEYSGVFLGLVELFPVMLRPRAVLTRVMDSVLAIFALISGVTLASSDYVQHCDDFDSLVHCSNLKTASVCVILSVVPLMCSVFLTFVKAEDPRFATMDECRDRAGSYRMVTTPVPATLSPIDNRDFVMA</sequence>
<evidence type="ECO:0000313" key="4">
    <source>
        <dbReference type="Proteomes" id="UP000602510"/>
    </source>
</evidence>
<evidence type="ECO:0008006" key="5">
    <source>
        <dbReference type="Google" id="ProtNLM"/>
    </source>
</evidence>